<dbReference type="Proteomes" id="UP001157961">
    <property type="component" value="Unassembled WGS sequence"/>
</dbReference>
<proteinExistence type="predicted"/>
<dbReference type="EMBL" id="FXTY01000002">
    <property type="protein sequence ID" value="SMP12920.1"/>
    <property type="molecule type" value="Genomic_DNA"/>
</dbReference>
<dbReference type="RefSeq" id="WP_283425151.1">
    <property type="nucleotide sequence ID" value="NZ_FXTY01000002.1"/>
</dbReference>
<keyword evidence="1" id="KW-0732">Signal</keyword>
<gene>
    <name evidence="2" type="ORF">SAMN06265373_102411</name>
</gene>
<evidence type="ECO:0008006" key="4">
    <source>
        <dbReference type="Google" id="ProtNLM"/>
    </source>
</evidence>
<evidence type="ECO:0000313" key="3">
    <source>
        <dbReference type="Proteomes" id="UP001157961"/>
    </source>
</evidence>
<dbReference type="InterPro" id="IPR036465">
    <property type="entry name" value="vWFA_dom_sf"/>
</dbReference>
<keyword evidence="3" id="KW-1185">Reference proteome</keyword>
<accession>A0ABY1NMM3</accession>
<dbReference type="InterPro" id="IPR010607">
    <property type="entry name" value="DUF1194"/>
</dbReference>
<evidence type="ECO:0000313" key="2">
    <source>
        <dbReference type="EMBL" id="SMP12920.1"/>
    </source>
</evidence>
<dbReference type="SUPFAM" id="SSF53300">
    <property type="entry name" value="vWA-like"/>
    <property type="match status" value="1"/>
</dbReference>
<reference evidence="2 3" key="1">
    <citation type="submission" date="2017-05" db="EMBL/GenBank/DDBJ databases">
        <authorList>
            <person name="Varghese N."/>
            <person name="Submissions S."/>
        </authorList>
    </citation>
    <scope>NUCLEOTIDE SEQUENCE [LARGE SCALE GENOMIC DNA]</scope>
    <source>
        <strain evidence="2 3">DSM 29734</strain>
    </source>
</reference>
<sequence>MNFRFAFTTAFTVFSLCLSQAAQAQCRQALALGLDVSGSVDDAEYRMQINGLAAAFENASVAKALLQPGTPPVALSVFEWSGPDHQNLIVPWTDITSPSVLSDVTTTLRKTGRPKMDVSTGLGPAIAFGADLLQAQPACWRWTLDISGDGKANTGPLPRDILMSEQITVNALVIGPGSTRPSGESREETASLVAYFDAWVTRGPDAFVEVAYGFADYEAAMTRKLLRELEGLSLALVDTPLMNSITVQNRP</sequence>
<comment type="caution">
    <text evidence="2">The sequence shown here is derived from an EMBL/GenBank/DDBJ whole genome shotgun (WGS) entry which is preliminary data.</text>
</comment>
<feature type="chain" id="PRO_5046052938" description="VWFA domain-containing protein" evidence="1">
    <location>
        <begin position="25"/>
        <end position="251"/>
    </location>
</feature>
<dbReference type="Pfam" id="PF06707">
    <property type="entry name" value="DUF1194"/>
    <property type="match status" value="1"/>
</dbReference>
<organism evidence="2 3">
    <name type="scientific">Shimia sagamensis</name>
    <dbReference type="NCBI Taxonomy" id="1566352"/>
    <lineage>
        <taxon>Bacteria</taxon>
        <taxon>Pseudomonadati</taxon>
        <taxon>Pseudomonadota</taxon>
        <taxon>Alphaproteobacteria</taxon>
        <taxon>Rhodobacterales</taxon>
        <taxon>Roseobacteraceae</taxon>
    </lineage>
</organism>
<name>A0ABY1NMM3_9RHOB</name>
<feature type="signal peptide" evidence="1">
    <location>
        <begin position="1"/>
        <end position="24"/>
    </location>
</feature>
<evidence type="ECO:0000256" key="1">
    <source>
        <dbReference type="SAM" id="SignalP"/>
    </source>
</evidence>
<protein>
    <recommendedName>
        <fullName evidence="4">VWFA domain-containing protein</fullName>
    </recommendedName>
</protein>